<dbReference type="AlphaFoldDB" id="M0E7W4"/>
<comment type="caution">
    <text evidence="2">The sequence shown here is derived from an EMBL/GenBank/DDBJ whole genome shotgun (WGS) entry which is preliminary data.</text>
</comment>
<organism evidence="2 3">
    <name type="scientific">Halorubrum coriense DSM 10284</name>
    <dbReference type="NCBI Taxonomy" id="1227466"/>
    <lineage>
        <taxon>Archaea</taxon>
        <taxon>Methanobacteriati</taxon>
        <taxon>Methanobacteriota</taxon>
        <taxon>Stenosarchaea group</taxon>
        <taxon>Halobacteria</taxon>
        <taxon>Halobacteriales</taxon>
        <taxon>Haloferacaceae</taxon>
        <taxon>Halorubrum</taxon>
    </lineage>
</organism>
<protein>
    <submittedName>
        <fullName evidence="2">Bacterio-opsin linked product</fullName>
    </submittedName>
</protein>
<keyword evidence="3" id="KW-1185">Reference proteome</keyword>
<accession>M0E7W4</accession>
<dbReference type="EMBL" id="AOJL01000060">
    <property type="protein sequence ID" value="ELZ43921.1"/>
    <property type="molecule type" value="Genomic_DNA"/>
</dbReference>
<dbReference type="InterPro" id="IPR019587">
    <property type="entry name" value="Polyketide_cyclase/dehydratase"/>
</dbReference>
<dbReference type="PATRIC" id="fig|1227466.3.peg.2749"/>
<dbReference type="Pfam" id="PF10604">
    <property type="entry name" value="Polyketide_cyc2"/>
    <property type="match status" value="1"/>
</dbReference>
<sequence length="171" mass="18207">MTDDRPASGGDRTGRDDAGSASVADDDPFAASDTILVAAAPETVFAFLDDPANHAAITPGLTDVRDVEPLANGGKRLSYTYRMAGIGIDGEIVQTVHEPPARHVFELRGRLTGTIDLRLEPADGGTELTYAATYGLPENALTRVGSPVIRRFNERQLRAALENVAARFDGE</sequence>
<reference evidence="2 3" key="1">
    <citation type="journal article" date="2014" name="PLoS Genet.">
        <title>Phylogenetically driven sequencing of extremely halophilic archaea reveals strategies for static and dynamic osmo-response.</title>
        <authorList>
            <person name="Becker E.A."/>
            <person name="Seitzer P.M."/>
            <person name="Tritt A."/>
            <person name="Larsen D."/>
            <person name="Krusor M."/>
            <person name="Yao A.I."/>
            <person name="Wu D."/>
            <person name="Madern D."/>
            <person name="Eisen J.A."/>
            <person name="Darling A.E."/>
            <person name="Facciotti M.T."/>
        </authorList>
    </citation>
    <scope>NUCLEOTIDE SEQUENCE [LARGE SCALE GENOMIC DNA]</scope>
    <source>
        <strain evidence="2 3">DSM 10284</strain>
    </source>
</reference>
<proteinExistence type="predicted"/>
<dbReference type="Proteomes" id="UP000011509">
    <property type="component" value="Unassembled WGS sequence"/>
</dbReference>
<dbReference type="SUPFAM" id="SSF55961">
    <property type="entry name" value="Bet v1-like"/>
    <property type="match status" value="1"/>
</dbReference>
<gene>
    <name evidence="2" type="ORF">C464_13830</name>
</gene>
<dbReference type="STRING" id="1227466.C464_13830"/>
<feature type="compositionally biased region" description="Basic and acidic residues" evidence="1">
    <location>
        <begin position="1"/>
        <end position="18"/>
    </location>
</feature>
<dbReference type="CDD" id="cd07812">
    <property type="entry name" value="SRPBCC"/>
    <property type="match status" value="1"/>
</dbReference>
<feature type="region of interest" description="Disordered" evidence="1">
    <location>
        <begin position="1"/>
        <end position="26"/>
    </location>
</feature>
<evidence type="ECO:0000256" key="1">
    <source>
        <dbReference type="SAM" id="MobiDB-lite"/>
    </source>
</evidence>
<evidence type="ECO:0000313" key="3">
    <source>
        <dbReference type="Proteomes" id="UP000011509"/>
    </source>
</evidence>
<evidence type="ECO:0000313" key="2">
    <source>
        <dbReference type="EMBL" id="ELZ43921.1"/>
    </source>
</evidence>
<dbReference type="Gene3D" id="3.30.530.20">
    <property type="match status" value="1"/>
</dbReference>
<name>M0E7W4_9EURY</name>
<dbReference type="InterPro" id="IPR023393">
    <property type="entry name" value="START-like_dom_sf"/>
</dbReference>